<feature type="binding site" evidence="11">
    <location>
        <position position="216"/>
    </location>
    <ligand>
        <name>[2Fe-2S] cluster</name>
        <dbReference type="ChEBI" id="CHEBI:190135"/>
    </ligand>
</feature>
<dbReference type="EMBL" id="JAGIKX010000001">
    <property type="protein sequence ID" value="MBP2256134.1"/>
    <property type="molecule type" value="Genomic_DNA"/>
</dbReference>
<dbReference type="HAMAP" id="MF_01211">
    <property type="entry name" value="DHODB_Fe_S_bind"/>
    <property type="match status" value="1"/>
</dbReference>
<comment type="caution">
    <text evidence="11">Lacks conserved residue(s) required for the propagation of feature annotation.</text>
</comment>
<feature type="binding site" evidence="11">
    <location>
        <begin position="74"/>
        <end position="75"/>
    </location>
    <ligand>
        <name>FAD</name>
        <dbReference type="ChEBI" id="CHEBI:57692"/>
    </ligand>
</feature>
<dbReference type="SUPFAM" id="SSF52343">
    <property type="entry name" value="Ferredoxin reductase-like, C-terminal NADP-linked domain"/>
    <property type="match status" value="1"/>
</dbReference>
<keyword evidence="7 11" id="KW-0665">Pyrimidine biosynthesis</keyword>
<reference evidence="13 14" key="1">
    <citation type="submission" date="2021-03" db="EMBL/GenBank/DDBJ databases">
        <title>Genomic Encyclopedia of Type Strains, Phase IV (KMG-IV): sequencing the most valuable type-strain genomes for metagenomic binning, comparative biology and taxonomic classification.</title>
        <authorList>
            <person name="Goeker M."/>
        </authorList>
    </citation>
    <scope>NUCLEOTIDE SEQUENCE [LARGE SCALE GENOMIC DNA]</scope>
    <source>
        <strain evidence="13 14">DSM 25790</strain>
    </source>
</reference>
<evidence type="ECO:0000256" key="3">
    <source>
        <dbReference type="ARBA" id="ARBA00022630"/>
    </source>
</evidence>
<evidence type="ECO:0000256" key="10">
    <source>
        <dbReference type="ARBA" id="ARBA00023014"/>
    </source>
</evidence>
<dbReference type="PROSITE" id="PS51384">
    <property type="entry name" value="FAD_FR"/>
    <property type="match status" value="1"/>
</dbReference>
<dbReference type="PANTHER" id="PTHR43513">
    <property type="entry name" value="DIHYDROOROTATE DEHYDROGENASE B (NAD(+)), ELECTRON TRANSFER SUBUNIT"/>
    <property type="match status" value="1"/>
</dbReference>
<keyword evidence="9 11" id="KW-0408">Iron</keyword>
<evidence type="ECO:0000256" key="2">
    <source>
        <dbReference type="ARBA" id="ARBA00022448"/>
    </source>
</evidence>
<evidence type="ECO:0000313" key="13">
    <source>
        <dbReference type="EMBL" id="MBP2256134.1"/>
    </source>
</evidence>
<dbReference type="InterPro" id="IPR012165">
    <property type="entry name" value="Cyt_c3_hydrogenase_gsu"/>
</dbReference>
<dbReference type="Proteomes" id="UP001519294">
    <property type="component" value="Unassembled WGS sequence"/>
</dbReference>
<comment type="subunit">
    <text evidence="11">Heterotetramer of 2 PyrK and 2 PyrD type B subunits.</text>
</comment>
<evidence type="ECO:0000256" key="7">
    <source>
        <dbReference type="ARBA" id="ARBA00022975"/>
    </source>
</evidence>
<name>A0ABS4S3Z6_9BACI</name>
<dbReference type="Gene3D" id="3.40.50.80">
    <property type="entry name" value="Nucleotide-binding domain of ferredoxin-NADP reductase (FNR) module"/>
    <property type="match status" value="1"/>
</dbReference>
<dbReference type="PANTHER" id="PTHR43513:SF3">
    <property type="entry name" value="DIHYDROOROTATE DEHYDROGENASE B (NAD(+)), ELECTRON TRANSFER SUBUNIT-RELATED"/>
    <property type="match status" value="1"/>
</dbReference>
<feature type="binding site" evidence="11">
    <location>
        <position position="224"/>
    </location>
    <ligand>
        <name>[2Fe-2S] cluster</name>
        <dbReference type="ChEBI" id="CHEBI:190135"/>
    </ligand>
</feature>
<dbReference type="CDD" id="cd06218">
    <property type="entry name" value="DHOD_e_trans"/>
    <property type="match status" value="1"/>
</dbReference>
<dbReference type="Gene3D" id="2.10.240.10">
    <property type="entry name" value="Dihydroorotate dehydrogenase, electron transfer subunit"/>
    <property type="match status" value="1"/>
</dbReference>
<keyword evidence="8 11" id="KW-0249">Electron transport</keyword>
<keyword evidence="6 11" id="KW-0274">FAD</keyword>
<feature type="binding site" evidence="11">
    <location>
        <begin position="50"/>
        <end position="53"/>
    </location>
    <ligand>
        <name>FAD</name>
        <dbReference type="ChEBI" id="CHEBI:57692"/>
    </ligand>
</feature>
<dbReference type="PIRSF" id="PIRSF006816">
    <property type="entry name" value="Cyc3_hyd_g"/>
    <property type="match status" value="1"/>
</dbReference>
<evidence type="ECO:0000256" key="11">
    <source>
        <dbReference type="HAMAP-Rule" id="MF_01211"/>
    </source>
</evidence>
<comment type="similarity">
    <text evidence="1 11">Belongs to the PyrK family.</text>
</comment>
<comment type="cofactor">
    <cofactor evidence="11">
        <name>FAD</name>
        <dbReference type="ChEBI" id="CHEBI:57692"/>
    </cofactor>
    <text evidence="11">Binds 1 FAD per subunit.</text>
</comment>
<comment type="caution">
    <text evidence="13">The sequence shown here is derived from an EMBL/GenBank/DDBJ whole genome shotgun (WGS) entry which is preliminary data.</text>
</comment>
<evidence type="ECO:0000259" key="12">
    <source>
        <dbReference type="PROSITE" id="PS51384"/>
    </source>
</evidence>
<evidence type="ECO:0000256" key="8">
    <source>
        <dbReference type="ARBA" id="ARBA00022982"/>
    </source>
</evidence>
<keyword evidence="2 11" id="KW-0813">Transport</keyword>
<dbReference type="InterPro" id="IPR037117">
    <property type="entry name" value="Dihydroorotate_DH_ele_sf"/>
</dbReference>
<dbReference type="Pfam" id="PF10418">
    <property type="entry name" value="DHODB_Fe-S_bind"/>
    <property type="match status" value="1"/>
</dbReference>
<dbReference type="InterPro" id="IPR023455">
    <property type="entry name" value="Dihydroorotate_DHASE_ETsu"/>
</dbReference>
<comment type="cofactor">
    <cofactor evidence="11">
        <name>[2Fe-2S] cluster</name>
        <dbReference type="ChEBI" id="CHEBI:190135"/>
    </cofactor>
    <text evidence="11">Binds 1 [2Fe-2S] cluster per subunit.</text>
</comment>
<keyword evidence="4 11" id="KW-0001">2Fe-2S</keyword>
<proteinExistence type="inferred from homology"/>
<evidence type="ECO:0000256" key="5">
    <source>
        <dbReference type="ARBA" id="ARBA00022723"/>
    </source>
</evidence>
<protein>
    <recommendedName>
        <fullName evidence="11">Dihydroorotate dehydrogenase B (NAD(+)), electron transfer subunit</fullName>
    </recommendedName>
    <alternativeName>
        <fullName evidence="11">Dihydroorotate oxidase B, electron transfer subunit</fullName>
    </alternativeName>
</protein>
<feature type="binding site" evidence="11">
    <location>
        <position position="238"/>
    </location>
    <ligand>
        <name>[2Fe-2S] cluster</name>
        <dbReference type="ChEBI" id="CHEBI:190135"/>
    </ligand>
</feature>
<dbReference type="InterPro" id="IPR017927">
    <property type="entry name" value="FAD-bd_FR_type"/>
</dbReference>
<dbReference type="InterPro" id="IPR017938">
    <property type="entry name" value="Riboflavin_synthase-like_b-brl"/>
</dbReference>
<keyword evidence="14" id="KW-1185">Reference proteome</keyword>
<evidence type="ECO:0000256" key="4">
    <source>
        <dbReference type="ARBA" id="ARBA00022714"/>
    </source>
</evidence>
<dbReference type="RefSeq" id="WP_029270614.1">
    <property type="nucleotide sequence ID" value="NZ_JAGIKX010000001.1"/>
</dbReference>
<dbReference type="Gene3D" id="2.40.30.10">
    <property type="entry name" value="Translation factors"/>
    <property type="match status" value="1"/>
</dbReference>
<keyword evidence="10 11" id="KW-0411">Iron-sulfur</keyword>
<evidence type="ECO:0000313" key="14">
    <source>
        <dbReference type="Proteomes" id="UP001519294"/>
    </source>
</evidence>
<dbReference type="InterPro" id="IPR019480">
    <property type="entry name" value="Dihydroorotate_DH_Fe-S-bd"/>
</dbReference>
<accession>A0ABS4S3Z6</accession>
<feature type="binding site" evidence="11">
    <location>
        <position position="221"/>
    </location>
    <ligand>
        <name>[2Fe-2S] cluster</name>
        <dbReference type="ChEBI" id="CHEBI:190135"/>
    </ligand>
</feature>
<sequence>MLKKVDMQIRKTNVIALDTVEMVLKSTYISQTAVPGQFLHVNVPGHTLRRPISIADVNRETETITILFKTIGSGTKKLASYLPGMKVNALGPCGKGFPIDNEVPSNVLLIGGGIGVPPLYYLGKTLAKKNINMISVLGFQTAINVFYENAFSQFSDTHIVTNDGTYGEAGFVTAVLDKIGDYDRYYACGPLPMLQAITKELDHKSGYISLEERMGCGVGACFACVIPTDDHGGYKKICRDGPVFKAQEVCL</sequence>
<evidence type="ECO:0000256" key="1">
    <source>
        <dbReference type="ARBA" id="ARBA00006422"/>
    </source>
</evidence>
<gene>
    <name evidence="11" type="primary">pyrK</name>
    <name evidence="13" type="ORF">J2Z81_000066</name>
</gene>
<organism evidence="13 14">
    <name type="scientific">Virgibacillus alimentarius</name>
    <dbReference type="NCBI Taxonomy" id="698769"/>
    <lineage>
        <taxon>Bacteria</taxon>
        <taxon>Bacillati</taxon>
        <taxon>Bacillota</taxon>
        <taxon>Bacilli</taxon>
        <taxon>Bacillales</taxon>
        <taxon>Bacillaceae</taxon>
        <taxon>Virgibacillus</taxon>
    </lineage>
</organism>
<dbReference type="PRINTS" id="PR00409">
    <property type="entry name" value="PHDIOXRDTASE"/>
</dbReference>
<feature type="domain" description="FAD-binding FR-type" evidence="12">
    <location>
        <begin position="2"/>
        <end position="99"/>
    </location>
</feature>
<dbReference type="InterPro" id="IPR050353">
    <property type="entry name" value="PyrK_electron_transfer"/>
</dbReference>
<comment type="function">
    <text evidence="11">Responsible for channeling the electrons from the oxidation of dihydroorotate from the FMN redox center in the PyrD type B subunit to the ultimate electron acceptor NAD(+).</text>
</comment>
<keyword evidence="5 11" id="KW-0479">Metal-binding</keyword>
<keyword evidence="3 11" id="KW-0285">Flavoprotein</keyword>
<evidence type="ECO:0000256" key="9">
    <source>
        <dbReference type="ARBA" id="ARBA00023004"/>
    </source>
</evidence>
<evidence type="ECO:0000256" key="6">
    <source>
        <dbReference type="ARBA" id="ARBA00022827"/>
    </source>
</evidence>
<dbReference type="InterPro" id="IPR039261">
    <property type="entry name" value="FNR_nucleotide-bd"/>
</dbReference>
<comment type="pathway">
    <text evidence="11">Pyrimidine metabolism; UMP biosynthesis via de novo pathway; orotate from (S)-dihydroorotate (NAD(+) route): step 1/1.</text>
</comment>
<dbReference type="SUPFAM" id="SSF63380">
    <property type="entry name" value="Riboflavin synthase domain-like"/>
    <property type="match status" value="1"/>
</dbReference>